<gene>
    <name evidence="2" type="ORF">LITE_LOCUS2881</name>
</gene>
<dbReference type="EMBL" id="CAMGYJ010000002">
    <property type="protein sequence ID" value="CAI0380908.1"/>
    <property type="molecule type" value="Genomic_DNA"/>
</dbReference>
<protein>
    <submittedName>
        <fullName evidence="2">Uncharacterized protein</fullName>
    </submittedName>
</protein>
<reference evidence="2" key="1">
    <citation type="submission" date="2022-08" db="EMBL/GenBank/DDBJ databases">
        <authorList>
            <person name="Gutierrez-Valencia J."/>
        </authorList>
    </citation>
    <scope>NUCLEOTIDE SEQUENCE</scope>
</reference>
<dbReference type="AlphaFoldDB" id="A0AAV0H7G1"/>
<organism evidence="2 3">
    <name type="scientific">Linum tenue</name>
    <dbReference type="NCBI Taxonomy" id="586396"/>
    <lineage>
        <taxon>Eukaryota</taxon>
        <taxon>Viridiplantae</taxon>
        <taxon>Streptophyta</taxon>
        <taxon>Embryophyta</taxon>
        <taxon>Tracheophyta</taxon>
        <taxon>Spermatophyta</taxon>
        <taxon>Magnoliopsida</taxon>
        <taxon>eudicotyledons</taxon>
        <taxon>Gunneridae</taxon>
        <taxon>Pentapetalae</taxon>
        <taxon>rosids</taxon>
        <taxon>fabids</taxon>
        <taxon>Malpighiales</taxon>
        <taxon>Linaceae</taxon>
        <taxon>Linum</taxon>
    </lineage>
</organism>
<comment type="caution">
    <text evidence="2">The sequence shown here is derived from an EMBL/GenBank/DDBJ whole genome shotgun (WGS) entry which is preliminary data.</text>
</comment>
<sequence>MRLHILRQDRIRVQIWDRLQDQCLDRRPDGPLRLDPEPPAVGADGPGPRLLRAGTRGHLQRAGAVHRRSHLPPQPHLRRVWVPPRVVLRLRGGHLHRGPQAVPPNHLLRGSVAGHRRCALQAHGAARRLRAVDVGGGQGGGGRE</sequence>
<evidence type="ECO:0000256" key="1">
    <source>
        <dbReference type="SAM" id="MobiDB-lite"/>
    </source>
</evidence>
<evidence type="ECO:0000313" key="3">
    <source>
        <dbReference type="Proteomes" id="UP001154282"/>
    </source>
</evidence>
<dbReference type="Proteomes" id="UP001154282">
    <property type="component" value="Unassembled WGS sequence"/>
</dbReference>
<evidence type="ECO:0000313" key="2">
    <source>
        <dbReference type="EMBL" id="CAI0380908.1"/>
    </source>
</evidence>
<feature type="compositionally biased region" description="Basic and acidic residues" evidence="1">
    <location>
        <begin position="27"/>
        <end position="36"/>
    </location>
</feature>
<feature type="region of interest" description="Disordered" evidence="1">
    <location>
        <begin position="27"/>
        <end position="76"/>
    </location>
</feature>
<name>A0AAV0H7G1_9ROSI</name>
<keyword evidence="3" id="KW-1185">Reference proteome</keyword>
<accession>A0AAV0H7G1</accession>
<proteinExistence type="predicted"/>